<dbReference type="RefSeq" id="WP_206927873.1">
    <property type="nucleotide sequence ID" value="NZ_JAEKJW010000003.1"/>
</dbReference>
<dbReference type="Gene3D" id="3.20.170.20">
    <property type="entry name" value="Protein of unknown function DUF952"/>
    <property type="match status" value="1"/>
</dbReference>
<dbReference type="EMBL" id="JAEKJW010000003">
    <property type="protein sequence ID" value="MBN8197756.1"/>
    <property type="molecule type" value="Genomic_DNA"/>
</dbReference>
<dbReference type="Proteomes" id="UP000664405">
    <property type="component" value="Unassembled WGS sequence"/>
</dbReference>
<dbReference type="PANTHER" id="PTHR34129:SF1">
    <property type="entry name" value="DUF952 DOMAIN-CONTAINING PROTEIN"/>
    <property type="match status" value="1"/>
</dbReference>
<reference evidence="1" key="1">
    <citation type="submission" date="2020-12" db="EMBL/GenBank/DDBJ databases">
        <title>Oil enriched cultivation method for isolating marine PHA-producing bacteria.</title>
        <authorList>
            <person name="Zheng W."/>
            <person name="Yu S."/>
            <person name="Huang Y."/>
        </authorList>
    </citation>
    <scope>NUCLEOTIDE SEQUENCE</scope>
    <source>
        <strain evidence="1">SY-2-3</strain>
    </source>
</reference>
<name>A0A8I1SKT2_9PROT</name>
<dbReference type="InterPro" id="IPR009297">
    <property type="entry name" value="DUF952"/>
</dbReference>
<gene>
    <name evidence="1" type="ORF">JF547_14915</name>
</gene>
<organism evidence="1 2">
    <name type="scientific">Thalassospira povalilytica</name>
    <dbReference type="NCBI Taxonomy" id="732237"/>
    <lineage>
        <taxon>Bacteria</taxon>
        <taxon>Pseudomonadati</taxon>
        <taxon>Pseudomonadota</taxon>
        <taxon>Alphaproteobacteria</taxon>
        <taxon>Rhodospirillales</taxon>
        <taxon>Thalassospiraceae</taxon>
        <taxon>Thalassospira</taxon>
    </lineage>
</organism>
<dbReference type="PANTHER" id="PTHR34129">
    <property type="entry name" value="BLR1139 PROTEIN"/>
    <property type="match status" value="1"/>
</dbReference>
<comment type="caution">
    <text evidence="1">The sequence shown here is derived from an EMBL/GenBank/DDBJ whole genome shotgun (WGS) entry which is preliminary data.</text>
</comment>
<dbReference type="AlphaFoldDB" id="A0A8I1SKT2"/>
<sequence>MTNTEHEIIYRVLGSDEWAEALASGQYAGAPHDIADGFIHFSTIDTLAATLALHYTKRDGLKLLHVPVAPIKAKLKWEPARGGTLFPHLYDVLGVAHVTRVDDLPLDANGVHILPEDLQQTQ</sequence>
<accession>A0A8I1SKT2</accession>
<evidence type="ECO:0000313" key="2">
    <source>
        <dbReference type="Proteomes" id="UP000664405"/>
    </source>
</evidence>
<protein>
    <submittedName>
        <fullName evidence="1">DUF952 domain-containing protein</fullName>
    </submittedName>
</protein>
<dbReference type="Pfam" id="PF06108">
    <property type="entry name" value="DUF952"/>
    <property type="match status" value="1"/>
</dbReference>
<evidence type="ECO:0000313" key="1">
    <source>
        <dbReference type="EMBL" id="MBN8197756.1"/>
    </source>
</evidence>
<proteinExistence type="predicted"/>
<dbReference type="SUPFAM" id="SSF56399">
    <property type="entry name" value="ADP-ribosylation"/>
    <property type="match status" value="1"/>
</dbReference>